<evidence type="ECO:0000259" key="3">
    <source>
        <dbReference type="PROSITE" id="PS51755"/>
    </source>
</evidence>
<dbReference type="Gene3D" id="1.25.40.10">
    <property type="entry name" value="Tetratricopeptide repeat domain"/>
    <property type="match status" value="1"/>
</dbReference>
<dbReference type="GO" id="GO:0006355">
    <property type="term" value="P:regulation of DNA-templated transcription"/>
    <property type="evidence" value="ECO:0007669"/>
    <property type="project" value="InterPro"/>
</dbReference>
<dbReference type="Pfam" id="PF00486">
    <property type="entry name" value="Trans_reg_C"/>
    <property type="match status" value="1"/>
</dbReference>
<dbReference type="InterPro" id="IPR036388">
    <property type="entry name" value="WH-like_DNA-bd_sf"/>
</dbReference>
<dbReference type="InterPro" id="IPR011990">
    <property type="entry name" value="TPR-like_helical_dom_sf"/>
</dbReference>
<keyword evidence="5" id="KW-1185">Reference proteome</keyword>
<gene>
    <name evidence="4" type="ORF">EDC90_10315</name>
</gene>
<organism evidence="4 5">
    <name type="scientific">Martelella mediterranea</name>
    <dbReference type="NCBI Taxonomy" id="293089"/>
    <lineage>
        <taxon>Bacteria</taxon>
        <taxon>Pseudomonadati</taxon>
        <taxon>Pseudomonadota</taxon>
        <taxon>Alphaproteobacteria</taxon>
        <taxon>Hyphomicrobiales</taxon>
        <taxon>Aurantimonadaceae</taxon>
        <taxon>Martelella</taxon>
    </lineage>
</organism>
<evidence type="ECO:0000256" key="1">
    <source>
        <dbReference type="ARBA" id="ARBA00023125"/>
    </source>
</evidence>
<dbReference type="Proteomes" id="UP000295097">
    <property type="component" value="Unassembled WGS sequence"/>
</dbReference>
<dbReference type="InterPro" id="IPR001867">
    <property type="entry name" value="OmpR/PhoB-type_DNA-bd"/>
</dbReference>
<reference evidence="4 5" key="1">
    <citation type="submission" date="2019-03" db="EMBL/GenBank/DDBJ databases">
        <title>Freshwater and sediment microbial communities from various areas in North America, analyzing microbe dynamics in response to fracking.</title>
        <authorList>
            <person name="Lamendella R."/>
        </authorList>
    </citation>
    <scope>NUCLEOTIDE SEQUENCE [LARGE SCALE GENOMIC DNA]</scope>
    <source>
        <strain evidence="4 5">175.2</strain>
    </source>
</reference>
<dbReference type="SUPFAM" id="SSF48452">
    <property type="entry name" value="TPR-like"/>
    <property type="match status" value="1"/>
</dbReference>
<dbReference type="Gene3D" id="1.10.10.10">
    <property type="entry name" value="Winged helix-like DNA-binding domain superfamily/Winged helix DNA-binding domain"/>
    <property type="match status" value="1"/>
</dbReference>
<dbReference type="InterPro" id="IPR016032">
    <property type="entry name" value="Sig_transdc_resp-reg_C-effctor"/>
</dbReference>
<keyword evidence="1 2" id="KW-0238">DNA-binding</keyword>
<dbReference type="OrthoDB" id="7794946at2"/>
<dbReference type="AlphaFoldDB" id="A0A4R3NJ09"/>
<comment type="caution">
    <text evidence="4">The sequence shown here is derived from an EMBL/GenBank/DDBJ whole genome shotgun (WGS) entry which is preliminary data.</text>
</comment>
<sequence length="510" mass="58249">MRYLDIEFSPDFLSAKKDGDERKISFTRQERILLRHFTANNMRLLQRNDLLAVIDGENTAAGDRHIDFLVNKLRRNLGDSARNPRFIRTQYGEGYIWIAEKSDPDKDDTACFMCIGPVYGLERGGEEAEHCVSQLRDELQAGLGAEKSVTLSHGKERPDCEFTLEVHIHRYHSTLHMALILQRDGEIIAIERLDRQHHSNNTGADTIIQNIWTYLALPPAGNGRPGDTPIWIRQHDAALLLSTGQSGVSWRENARKLQRAKHSAPEDKRLDIMWGLNLYVRLLQSMSERDEWLSQKEWDSIEHEIEDICLARLPGLSEIPEMKLATAKLMIFINRGHTDRAELLIDEALQKSASFATIVSLRGQISANRGHIREACALYDEAITLSDPGSEFYIYLHVLKAAAFRAGAQHEELATLSAMFRQHLPVAHQQLKMLLEPDFEIDPSEPIWNGTELTSTTAQSMLQHLFRIFGRHFEHRRHRKNIMDRPIQILTGLFSESVVSDEIRASICRA</sequence>
<feature type="DNA-binding region" description="OmpR/PhoB-type" evidence="2">
    <location>
        <begin position="1"/>
        <end position="99"/>
    </location>
</feature>
<dbReference type="CDD" id="cd00383">
    <property type="entry name" value="trans_reg_C"/>
    <property type="match status" value="1"/>
</dbReference>
<protein>
    <submittedName>
        <fullName evidence="4">Transcriptional regulator</fullName>
    </submittedName>
</protein>
<dbReference type="SUPFAM" id="SSF46894">
    <property type="entry name" value="C-terminal effector domain of the bipartite response regulators"/>
    <property type="match status" value="1"/>
</dbReference>
<name>A0A4R3NJ09_9HYPH</name>
<evidence type="ECO:0000256" key="2">
    <source>
        <dbReference type="PROSITE-ProRule" id="PRU01091"/>
    </source>
</evidence>
<evidence type="ECO:0000313" key="5">
    <source>
        <dbReference type="Proteomes" id="UP000295097"/>
    </source>
</evidence>
<dbReference type="GO" id="GO:0000160">
    <property type="term" value="P:phosphorelay signal transduction system"/>
    <property type="evidence" value="ECO:0007669"/>
    <property type="project" value="InterPro"/>
</dbReference>
<dbReference type="GO" id="GO:0003677">
    <property type="term" value="F:DNA binding"/>
    <property type="evidence" value="ECO:0007669"/>
    <property type="project" value="UniProtKB-UniRule"/>
</dbReference>
<evidence type="ECO:0000313" key="4">
    <source>
        <dbReference type="EMBL" id="TCT34721.1"/>
    </source>
</evidence>
<dbReference type="PROSITE" id="PS51755">
    <property type="entry name" value="OMPR_PHOB"/>
    <property type="match status" value="1"/>
</dbReference>
<feature type="domain" description="OmpR/PhoB-type" evidence="3">
    <location>
        <begin position="1"/>
        <end position="99"/>
    </location>
</feature>
<dbReference type="EMBL" id="SMAR01000031">
    <property type="protein sequence ID" value="TCT34721.1"/>
    <property type="molecule type" value="Genomic_DNA"/>
</dbReference>
<dbReference type="SMART" id="SM00862">
    <property type="entry name" value="Trans_reg_C"/>
    <property type="match status" value="1"/>
</dbReference>
<proteinExistence type="predicted"/>
<accession>A0A4R3NJ09</accession>